<evidence type="ECO:0000313" key="2">
    <source>
        <dbReference type="Proteomes" id="UP000000752"/>
    </source>
</evidence>
<dbReference type="KEGG" id="pho:PH1037"/>
<gene>
    <name evidence="1" type="ordered locus">PH1037</name>
</gene>
<dbReference type="STRING" id="70601.gene:9377995"/>
<accession>O58761</accession>
<dbReference type="PIR" id="A71097">
    <property type="entry name" value="A71097"/>
</dbReference>
<dbReference type="EnsemblBacteria" id="BAA30135">
    <property type="protein sequence ID" value="BAA30135"/>
    <property type="gene ID" value="BAA30135"/>
</dbReference>
<proteinExistence type="predicted"/>
<dbReference type="EMBL" id="BA000001">
    <property type="protein sequence ID" value="BAA30135.1"/>
    <property type="molecule type" value="Genomic_DNA"/>
</dbReference>
<keyword evidence="2" id="KW-1185">Reference proteome</keyword>
<dbReference type="Proteomes" id="UP000000752">
    <property type="component" value="Chromosome"/>
</dbReference>
<reference evidence="1 2" key="1">
    <citation type="journal article" date="1998" name="DNA Res.">
        <title>Complete sequence and gene organization of the genome of a hyper-thermophilic archaebacterium, Pyrococcus horikoshii OT3.</title>
        <authorList>
            <person name="Kawarabayasi Y."/>
            <person name="Sawada M."/>
            <person name="Horikawa H."/>
            <person name="Haikawa Y."/>
            <person name="Hino Y."/>
            <person name="Yamamoto S."/>
            <person name="Sekine M."/>
            <person name="Baba S."/>
            <person name="Kosugi H."/>
            <person name="Hosoyama A."/>
            <person name="Nagai Y."/>
            <person name="Sakai M."/>
            <person name="Ogura K."/>
            <person name="Otuka R."/>
            <person name="Nakazawa H."/>
            <person name="Takamiya M."/>
            <person name="Ohfuku Y."/>
            <person name="Funahashi T."/>
            <person name="Tanaka T."/>
            <person name="Kudoh Y."/>
            <person name="Yamazaki J."/>
            <person name="Kushida N."/>
            <person name="Oguchi A."/>
            <person name="Aoki K."/>
            <person name="Nakamura Y."/>
            <person name="Robb T.F."/>
            <person name="Horikoshi K."/>
            <person name="Masuchi Y."/>
            <person name="Shizuya H."/>
            <person name="Kikuchi H."/>
        </authorList>
    </citation>
    <scope>NUCLEOTIDE SEQUENCE [LARGE SCALE GENOMIC DNA]</scope>
    <source>
        <strain evidence="2">ATCC 700860 / DSM 12428 / JCM 9974 / NBRC 100139 / OT-3</strain>
    </source>
</reference>
<protein>
    <submittedName>
        <fullName evidence="1">Uncharacterized protein</fullName>
    </submittedName>
</protein>
<evidence type="ECO:0000313" key="1">
    <source>
        <dbReference type="EMBL" id="BAA30135.1"/>
    </source>
</evidence>
<name>O58761_PYRHO</name>
<organism evidence="1 2">
    <name type="scientific">Pyrococcus horikoshii (strain ATCC 700860 / DSM 12428 / JCM 9974 / NBRC 100139 / OT-3)</name>
    <dbReference type="NCBI Taxonomy" id="70601"/>
    <lineage>
        <taxon>Archaea</taxon>
        <taxon>Methanobacteriati</taxon>
        <taxon>Methanobacteriota</taxon>
        <taxon>Thermococci</taxon>
        <taxon>Thermococcales</taxon>
        <taxon>Thermococcaceae</taxon>
        <taxon>Pyrococcus</taxon>
    </lineage>
</organism>
<sequence length="142" mass="15831">MASSPIHHYLEKLHKRTKSSNVPYWRRTQELPNSGHPINDSSRYSRIISGLCICQVQLPHKALPICIYSSPNGPSPADDGCPPLLPTEECSPAQHFQGIDNSSLRMGPCMDNILHEELLLNASNGCRGSGQNRWSYRLPNIL</sequence>
<dbReference type="AlphaFoldDB" id="O58761"/>